<dbReference type="AlphaFoldDB" id="A0A5K3G2G9"/>
<evidence type="ECO:0000313" key="1">
    <source>
        <dbReference type="WBParaSite" id="MCU_014650-RA"/>
    </source>
</evidence>
<organism evidence="1">
    <name type="scientific">Mesocestoides corti</name>
    <name type="common">Flatworm</name>
    <dbReference type="NCBI Taxonomy" id="53468"/>
    <lineage>
        <taxon>Eukaryota</taxon>
        <taxon>Metazoa</taxon>
        <taxon>Spiralia</taxon>
        <taxon>Lophotrochozoa</taxon>
        <taxon>Platyhelminthes</taxon>
        <taxon>Cestoda</taxon>
        <taxon>Eucestoda</taxon>
        <taxon>Cyclophyllidea</taxon>
        <taxon>Mesocestoididae</taxon>
        <taxon>Mesocestoides</taxon>
    </lineage>
</organism>
<sequence length="58" mass="6351">SHPLIRLLQPPTQGYPFRSTSPAAQTLNSPLIRMNIYLGLTSHMGLDVSACMTHTSEV</sequence>
<protein>
    <submittedName>
        <fullName evidence="1">PDEase domain-containing protein</fullName>
    </submittedName>
</protein>
<proteinExistence type="predicted"/>
<name>A0A5K3G2G9_MESCO</name>
<reference evidence="1" key="1">
    <citation type="submission" date="2019-11" db="UniProtKB">
        <authorList>
            <consortium name="WormBaseParasite"/>
        </authorList>
    </citation>
    <scope>IDENTIFICATION</scope>
</reference>
<accession>A0A5K3G2G9</accession>
<dbReference type="WBParaSite" id="MCU_014650-RA">
    <property type="protein sequence ID" value="MCU_014650-RA"/>
    <property type="gene ID" value="MCU_014650"/>
</dbReference>